<gene>
    <name evidence="1" type="ORF">GCM10018793_24250</name>
</gene>
<dbReference type="PROSITE" id="PS51318">
    <property type="entry name" value="TAT"/>
    <property type="match status" value="1"/>
</dbReference>
<dbReference type="InterPro" id="IPR006311">
    <property type="entry name" value="TAT_signal"/>
</dbReference>
<evidence type="ECO:0000313" key="2">
    <source>
        <dbReference type="Proteomes" id="UP000603708"/>
    </source>
</evidence>
<dbReference type="Pfam" id="PF13416">
    <property type="entry name" value="SBP_bac_8"/>
    <property type="match status" value="1"/>
</dbReference>
<organism evidence="1 2">
    <name type="scientific">Streptomyces sulfonofaciens</name>
    <dbReference type="NCBI Taxonomy" id="68272"/>
    <lineage>
        <taxon>Bacteria</taxon>
        <taxon>Bacillati</taxon>
        <taxon>Actinomycetota</taxon>
        <taxon>Actinomycetes</taxon>
        <taxon>Kitasatosporales</taxon>
        <taxon>Streptomycetaceae</taxon>
        <taxon>Streptomyces</taxon>
    </lineage>
</organism>
<dbReference type="InterPro" id="IPR006059">
    <property type="entry name" value="SBP"/>
</dbReference>
<evidence type="ECO:0000313" key="1">
    <source>
        <dbReference type="EMBL" id="GHH77079.1"/>
    </source>
</evidence>
<dbReference type="SUPFAM" id="SSF53850">
    <property type="entry name" value="Periplasmic binding protein-like II"/>
    <property type="match status" value="1"/>
</dbReference>
<dbReference type="Proteomes" id="UP000603708">
    <property type="component" value="Unassembled WGS sequence"/>
</dbReference>
<sequence>MVSASEGSSMTLTRRRLLTGAAALGTTALGASACSSPATANPGRLTLWYTYNGLSEHVLKEAGKRFAADRFVTSQVSGDLTQRLLAALAGRAYLPDITMIGDNISRYFADSDRFVDLNRLGARKLADRYLPWKWQAGASPDGFQLGFPIDVGPAALYYRHDIFEGAGFPSEPDDVAAAVPTWEKYFAFGERLRKKLPGRYLITDTKTVFTYSMAQEPKKYFDPHNHYLDDQSHVRLAWDRSVEAFHRRLTAGYAGSQSVNGQSVDRHAAWNTGRELSLVNASWITGEIKQSAPRTAGKWRVCAPPGGPGNQGGSFLAITSACPHPEAAFEIVSWLQDPANQTWDYLDIGLFPSSPAAFTDKRLTAPDPFFGGQSTVEVFASIAKRVRYAYFSPWDITISDTYTDELTNVELGGKDPERAWHDARTRIERLLRRQGVLS</sequence>
<dbReference type="InterPro" id="IPR050490">
    <property type="entry name" value="Bact_solute-bd_prot1"/>
</dbReference>
<reference evidence="1" key="1">
    <citation type="journal article" date="2014" name="Int. J. Syst. Evol. Microbiol.">
        <title>Complete genome sequence of Corynebacterium casei LMG S-19264T (=DSM 44701T), isolated from a smear-ripened cheese.</title>
        <authorList>
            <consortium name="US DOE Joint Genome Institute (JGI-PGF)"/>
            <person name="Walter F."/>
            <person name="Albersmeier A."/>
            <person name="Kalinowski J."/>
            <person name="Ruckert C."/>
        </authorList>
    </citation>
    <scope>NUCLEOTIDE SEQUENCE</scope>
    <source>
        <strain evidence="1">JCM 5069</strain>
    </source>
</reference>
<proteinExistence type="predicted"/>
<name>A0A919KYQ3_9ACTN</name>
<comment type="caution">
    <text evidence="1">The sequence shown here is derived from an EMBL/GenBank/DDBJ whole genome shotgun (WGS) entry which is preliminary data.</text>
</comment>
<reference evidence="1" key="2">
    <citation type="submission" date="2020-09" db="EMBL/GenBank/DDBJ databases">
        <authorList>
            <person name="Sun Q."/>
            <person name="Ohkuma M."/>
        </authorList>
    </citation>
    <scope>NUCLEOTIDE SEQUENCE</scope>
    <source>
        <strain evidence="1">JCM 5069</strain>
    </source>
</reference>
<dbReference type="Gene3D" id="3.40.190.10">
    <property type="entry name" value="Periplasmic binding protein-like II"/>
    <property type="match status" value="1"/>
</dbReference>
<dbReference type="AlphaFoldDB" id="A0A919KYQ3"/>
<dbReference type="PANTHER" id="PTHR43649:SF32">
    <property type="entry name" value="SUGAR BINDING SECRETED PROTEIN"/>
    <property type="match status" value="1"/>
</dbReference>
<dbReference type="EMBL" id="BNCD01000006">
    <property type="protein sequence ID" value="GHH77079.1"/>
    <property type="molecule type" value="Genomic_DNA"/>
</dbReference>
<dbReference type="PANTHER" id="PTHR43649">
    <property type="entry name" value="ARABINOSE-BINDING PROTEIN-RELATED"/>
    <property type="match status" value="1"/>
</dbReference>
<accession>A0A919KYQ3</accession>
<protein>
    <submittedName>
        <fullName evidence="1">Sugar ABC transporter substrate-binding protein</fullName>
    </submittedName>
</protein>
<keyword evidence="2" id="KW-1185">Reference proteome</keyword>